<evidence type="ECO:0000313" key="5">
    <source>
        <dbReference type="Proteomes" id="UP000030651"/>
    </source>
</evidence>
<keyword evidence="5" id="KW-1185">Reference proteome</keyword>
<dbReference type="HOGENOM" id="CLU_003953_5_0_1"/>
<evidence type="ECO:0000256" key="2">
    <source>
        <dbReference type="SAM" id="MobiDB-lite"/>
    </source>
</evidence>
<evidence type="ECO:0000259" key="3">
    <source>
        <dbReference type="Pfam" id="PF06985"/>
    </source>
</evidence>
<name>W3WW56_PESFW</name>
<feature type="compositionally biased region" description="Low complexity" evidence="2">
    <location>
        <begin position="870"/>
        <end position="882"/>
    </location>
</feature>
<dbReference type="eggNOG" id="KOG0157">
    <property type="taxonomic scope" value="Eukaryota"/>
</dbReference>
<dbReference type="InterPro" id="IPR002401">
    <property type="entry name" value="Cyt_P450_E_grp-I"/>
</dbReference>
<comment type="cofactor">
    <cofactor evidence="1">
        <name>heme</name>
        <dbReference type="ChEBI" id="CHEBI:30413"/>
    </cofactor>
</comment>
<feature type="domain" description="Heterokaryon incompatibility" evidence="3">
    <location>
        <begin position="766"/>
        <end position="981"/>
    </location>
</feature>
<dbReference type="Pfam" id="PF00067">
    <property type="entry name" value="p450"/>
    <property type="match status" value="1"/>
</dbReference>
<dbReference type="GO" id="GO:0004497">
    <property type="term" value="F:monooxygenase activity"/>
    <property type="evidence" value="ECO:0007669"/>
    <property type="project" value="InterPro"/>
</dbReference>
<dbReference type="PANTHER" id="PTHR33112">
    <property type="entry name" value="DOMAIN PROTEIN, PUTATIVE-RELATED"/>
    <property type="match status" value="1"/>
</dbReference>
<keyword evidence="1" id="KW-0349">Heme</keyword>
<feature type="binding site" description="axial binding residue" evidence="1">
    <location>
        <position position="466"/>
    </location>
    <ligand>
        <name>heme</name>
        <dbReference type="ChEBI" id="CHEBI:30413"/>
    </ligand>
    <ligandPart>
        <name>Fe</name>
        <dbReference type="ChEBI" id="CHEBI:18248"/>
    </ligandPart>
</feature>
<proteinExistence type="predicted"/>
<dbReference type="InterPro" id="IPR010730">
    <property type="entry name" value="HET"/>
</dbReference>
<keyword evidence="1" id="KW-0479">Metal-binding</keyword>
<dbReference type="CDD" id="cd11051">
    <property type="entry name" value="CYP59-like"/>
    <property type="match status" value="1"/>
</dbReference>
<dbReference type="GO" id="GO:0020037">
    <property type="term" value="F:heme binding"/>
    <property type="evidence" value="ECO:0007669"/>
    <property type="project" value="InterPro"/>
</dbReference>
<dbReference type="GeneID" id="19275973"/>
<evidence type="ECO:0000313" key="4">
    <source>
        <dbReference type="EMBL" id="ETS77086.1"/>
    </source>
</evidence>
<feature type="region of interest" description="Disordered" evidence="2">
    <location>
        <begin position="870"/>
        <end position="926"/>
    </location>
</feature>
<dbReference type="RefSeq" id="XP_007837732.1">
    <property type="nucleotide sequence ID" value="XM_007839541.1"/>
</dbReference>
<feature type="compositionally biased region" description="Polar residues" evidence="2">
    <location>
        <begin position="897"/>
        <end position="926"/>
    </location>
</feature>
<feature type="compositionally biased region" description="Basic and acidic residues" evidence="2">
    <location>
        <begin position="1212"/>
        <end position="1224"/>
    </location>
</feature>
<accession>W3WW56</accession>
<sequence length="1540" mass="174822">MILPVVVILALLGYGLLRLYQQRRLFKDLPGPPHHAIWGHFLIMRDIAGQLPPDATPQLFANMMRKQYGLGDFFYLDLWPLAPPQLVVAHPDLASQVTQKLNLPKESPIMQKWTGHILGKKSMVSANGHDWLVARKSFVPGFQPRKLLQHVPSIVDSAVDFCDVMEHHAKEQHKVTMEDLCARMIFNVAAKVILGIDCNAQRDDDEFLTLFRKLAALAPSDFWSRYLWDINPRRNYLKWVNRRAIDRYIGRLVDQRVVNGPVVITEDEESKLEKDTNYYAIDYAIQANRKNIDSKANVDTETREMFIQSIKTLIFAGHDTSASTLCYTYAALSKNPNVVQKLREEHEALFGKDPQNAADMLRSQPQLVHELPYTLAVIKEALRLWPPTGVSLRHGLEGQTLEQDGKEWPTAPFAVLVNNCATMRREDIFKDAERFYPERFLVTDPEDPYFVSTEAFRAFEKGPRNCLGQTLALMQLKITLVMTLRRFEFVPAYENGTYMYQTLDVTAKPSQGMPARVNFVYGSITVIAEESGDAQICTTCQQLNLSIHRFIIRNSEFPQTTSTGDDASQPVPSRGVNIRGVQLNSGDPNRISARLDQMKDRSGTCRFCDLAYRAVQRYSGIRVSADTRLVLTWEIDGRQTGKGNTIINRTRRIRLSWHETSGKEENVYMVLVAPKGSRRINSDAYAASAKDSHFLGRGLVDKKEKQALMKSWIDLCVEKHGPTCKNTHAMKPDFKKLIKSTFFGVIDVIDMQLKPLPVVNGKPERYVALSYVWGKSHLRDKPYTTTRANVMTRIQHGGLENAWERLPRTIQETILLVARLGERYVWIDSLCIVQDSVSSWELNAKAMHLVYGNAHFTICAADGDADAGLRASSSTLRSSPLASHHKRGPPSSSPSSIATTTQSVHPRQRASSPVPSSHSNLPSSYGMTTEEVRGALRAADASELPPLTAECLPNVRLLVSRPPEASIEDSMWNKRGWTFQERLLSRRCLIFAEGQVYFQCRSTVISQHIFTDGGVSGWSLDWTNAPLRTLGELPRRAFWFYMKCVPLYTGRNLTKPGDILTAFQGTSWLLQHQMNAPLFYGLPSSHFDLALLWMGSKQLDRRRQTVLRKSSGASCTQDDMGNCSCKMEEDGYGGKEFPSWSWSGWIGGKCEYPSNMIEGCVSNVQEWLRDHTWICWYVRDYEGNLRPLWDKDILSEDRSTEEHWKGYAGRDSQSRADVDFDSRIPPHGHRSKAKPNRSWTRQSNAAYLDRLTPGYYPEEDAEANQKRKAARASVRPIEDPPNSSHATTPYRRRSTLTPASAPERPRRISRDHHGDDHDESFDEGSGNGIEYMIVDSHSSDDQVSSQGSSSQNWRSDQRRQDNFGRPIRSTVKDLNADKFDGILPDNPFSIIRGPFPIDSKDEIRAMPILQFWTWQTELLVVGRQEDNISSAAPRDQCRHSIVDKTGDWCGSILLPTKLKGGRDVSPHIFIALSDAKTMTEEECPVWNYYIPKGREESEWDSFYVMMLERNHERALWERIAIGKVFQAAFHDASWSEIKLG</sequence>
<dbReference type="PRINTS" id="PR00385">
    <property type="entry name" value="P450"/>
</dbReference>
<dbReference type="Pfam" id="PF06985">
    <property type="entry name" value="HET"/>
    <property type="match status" value="1"/>
</dbReference>
<dbReference type="InParanoid" id="W3WW56"/>
<protein>
    <recommendedName>
        <fullName evidence="3">Heterokaryon incompatibility domain-containing protein</fullName>
    </recommendedName>
</protein>
<organism evidence="4 5">
    <name type="scientific">Pestalotiopsis fici (strain W106-1 / CGMCC3.15140)</name>
    <dbReference type="NCBI Taxonomy" id="1229662"/>
    <lineage>
        <taxon>Eukaryota</taxon>
        <taxon>Fungi</taxon>
        <taxon>Dikarya</taxon>
        <taxon>Ascomycota</taxon>
        <taxon>Pezizomycotina</taxon>
        <taxon>Sordariomycetes</taxon>
        <taxon>Xylariomycetidae</taxon>
        <taxon>Amphisphaeriales</taxon>
        <taxon>Sporocadaceae</taxon>
        <taxon>Pestalotiopsis</taxon>
    </lineage>
</organism>
<feature type="compositionally biased region" description="Basic residues" evidence="2">
    <location>
        <begin position="1226"/>
        <end position="1235"/>
    </location>
</feature>
<dbReference type="PANTHER" id="PTHR33112:SF12">
    <property type="entry name" value="HETEROKARYON INCOMPATIBILITY DOMAIN-CONTAINING PROTEIN"/>
    <property type="match status" value="1"/>
</dbReference>
<feature type="compositionally biased region" description="Basic and acidic residues" evidence="2">
    <location>
        <begin position="1303"/>
        <end position="1316"/>
    </location>
</feature>
<dbReference type="GO" id="GO:0016705">
    <property type="term" value="F:oxidoreductase activity, acting on paired donors, with incorporation or reduction of molecular oxygen"/>
    <property type="evidence" value="ECO:0007669"/>
    <property type="project" value="InterPro"/>
</dbReference>
<dbReference type="EMBL" id="KI912116">
    <property type="protein sequence ID" value="ETS77086.1"/>
    <property type="molecule type" value="Genomic_DNA"/>
</dbReference>
<feature type="region of interest" description="Disordered" evidence="2">
    <location>
        <begin position="1200"/>
        <end position="1242"/>
    </location>
</feature>
<feature type="compositionally biased region" description="Low complexity" evidence="2">
    <location>
        <begin position="1341"/>
        <end position="1354"/>
    </location>
</feature>
<dbReference type="Proteomes" id="UP000030651">
    <property type="component" value="Unassembled WGS sequence"/>
</dbReference>
<dbReference type="PRINTS" id="PR00463">
    <property type="entry name" value="EP450I"/>
</dbReference>
<dbReference type="OrthoDB" id="10029320at2759"/>
<dbReference type="KEGG" id="pfy:PFICI_10960"/>
<dbReference type="SUPFAM" id="SSF48264">
    <property type="entry name" value="Cytochrome P450"/>
    <property type="match status" value="1"/>
</dbReference>
<dbReference type="InterPro" id="IPR001128">
    <property type="entry name" value="Cyt_P450"/>
</dbReference>
<dbReference type="GO" id="GO:0005506">
    <property type="term" value="F:iron ion binding"/>
    <property type="evidence" value="ECO:0007669"/>
    <property type="project" value="InterPro"/>
</dbReference>
<dbReference type="Gene3D" id="1.10.630.10">
    <property type="entry name" value="Cytochrome P450"/>
    <property type="match status" value="1"/>
</dbReference>
<dbReference type="InterPro" id="IPR036396">
    <property type="entry name" value="Cyt_P450_sf"/>
</dbReference>
<feature type="region of interest" description="Disordered" evidence="2">
    <location>
        <begin position="1255"/>
        <end position="1369"/>
    </location>
</feature>
<keyword evidence="1" id="KW-0408">Iron</keyword>
<reference evidence="5" key="1">
    <citation type="journal article" date="2015" name="BMC Genomics">
        <title>Genomic and transcriptomic analysis of the endophytic fungus Pestalotiopsis fici reveals its lifestyle and high potential for synthesis of natural products.</title>
        <authorList>
            <person name="Wang X."/>
            <person name="Zhang X."/>
            <person name="Liu L."/>
            <person name="Xiang M."/>
            <person name="Wang W."/>
            <person name="Sun X."/>
            <person name="Che Y."/>
            <person name="Guo L."/>
            <person name="Liu G."/>
            <person name="Guo L."/>
            <person name="Wang C."/>
            <person name="Yin W.B."/>
            <person name="Stadler M."/>
            <person name="Zhang X."/>
            <person name="Liu X."/>
        </authorList>
    </citation>
    <scope>NUCLEOTIDE SEQUENCE [LARGE SCALE GENOMIC DNA]</scope>
    <source>
        <strain evidence="5">W106-1 / CGMCC3.15140</strain>
    </source>
</reference>
<evidence type="ECO:0000256" key="1">
    <source>
        <dbReference type="PIRSR" id="PIRSR602401-1"/>
    </source>
</evidence>
<gene>
    <name evidence="4" type="ORF">PFICI_10960</name>
</gene>
<feature type="region of interest" description="Disordered" evidence="2">
    <location>
        <begin position="558"/>
        <end position="578"/>
    </location>
</feature>